<dbReference type="InterPro" id="IPR023048">
    <property type="entry name" value="NADH:quinone_OxRdtase_FMN_depd"/>
</dbReference>
<evidence type="ECO:0000256" key="6">
    <source>
        <dbReference type="HAMAP-Rule" id="MF_01216"/>
    </source>
</evidence>
<evidence type="ECO:0000256" key="1">
    <source>
        <dbReference type="ARBA" id="ARBA00022630"/>
    </source>
</evidence>
<dbReference type="Gene3D" id="3.40.50.360">
    <property type="match status" value="1"/>
</dbReference>
<keyword evidence="1 6" id="KW-0285">Flavoprotein</keyword>
<comment type="catalytic activity">
    <reaction evidence="6">
        <text>2 a quinone + NADH + H(+) = 2 a 1,4-benzosemiquinone + NAD(+)</text>
        <dbReference type="Rhea" id="RHEA:65952"/>
        <dbReference type="ChEBI" id="CHEBI:15378"/>
        <dbReference type="ChEBI" id="CHEBI:57540"/>
        <dbReference type="ChEBI" id="CHEBI:57945"/>
        <dbReference type="ChEBI" id="CHEBI:132124"/>
        <dbReference type="ChEBI" id="CHEBI:134225"/>
    </reaction>
</comment>
<dbReference type="Pfam" id="PF02525">
    <property type="entry name" value="Flavodoxin_2"/>
    <property type="match status" value="1"/>
</dbReference>
<comment type="caution">
    <text evidence="6">Lacks conserved residue(s) required for the propagation of feature annotation.</text>
</comment>
<feature type="binding site" evidence="6">
    <location>
        <begin position="15"/>
        <end position="17"/>
    </location>
    <ligand>
        <name>FMN</name>
        <dbReference type="ChEBI" id="CHEBI:58210"/>
    </ligand>
</feature>
<dbReference type="RefSeq" id="WP_188642114.1">
    <property type="nucleotide sequence ID" value="NZ_BMID01000001.1"/>
</dbReference>
<dbReference type="InterPro" id="IPR050104">
    <property type="entry name" value="FMN-dep_NADH:Q_OxRdtase_AzoR1"/>
</dbReference>
<dbReference type="SUPFAM" id="SSF52218">
    <property type="entry name" value="Flavoproteins"/>
    <property type="match status" value="1"/>
</dbReference>
<comment type="catalytic activity">
    <reaction evidence="5">
        <text>N,N-dimethyl-1,4-phenylenediamine + anthranilate + 2 NAD(+) = 2-(4-dimethylaminophenyl)diazenylbenzoate + 2 NADH + 2 H(+)</text>
        <dbReference type="Rhea" id="RHEA:55872"/>
        <dbReference type="ChEBI" id="CHEBI:15378"/>
        <dbReference type="ChEBI" id="CHEBI:15783"/>
        <dbReference type="ChEBI" id="CHEBI:16567"/>
        <dbReference type="ChEBI" id="CHEBI:57540"/>
        <dbReference type="ChEBI" id="CHEBI:57945"/>
        <dbReference type="ChEBI" id="CHEBI:71579"/>
        <dbReference type="EC" id="1.7.1.17"/>
    </reaction>
    <physiologicalReaction direction="right-to-left" evidence="5">
        <dbReference type="Rhea" id="RHEA:55874"/>
    </physiologicalReaction>
</comment>
<comment type="function">
    <text evidence="6">Also exhibits azoreductase activity. Catalyzes the reductive cleavage of the azo bond in aromatic azo compounds to the corresponding amines.</text>
</comment>
<evidence type="ECO:0000256" key="4">
    <source>
        <dbReference type="ARBA" id="ARBA00023027"/>
    </source>
</evidence>
<evidence type="ECO:0000256" key="5">
    <source>
        <dbReference type="ARBA" id="ARBA00048542"/>
    </source>
</evidence>
<dbReference type="EMBL" id="BMID01000001">
    <property type="protein sequence ID" value="GGA06240.1"/>
    <property type="molecule type" value="Genomic_DNA"/>
</dbReference>
<comment type="cofactor">
    <cofactor evidence="6">
        <name>FMN</name>
        <dbReference type="ChEBI" id="CHEBI:58210"/>
    </cofactor>
    <text evidence="6">Binds 1 FMN per subunit.</text>
</comment>
<feature type="binding site" evidence="6">
    <location>
        <begin position="75"/>
        <end position="78"/>
    </location>
    <ligand>
        <name>FMN</name>
        <dbReference type="ChEBI" id="CHEBI:58210"/>
    </ligand>
</feature>
<protein>
    <recommendedName>
        <fullName evidence="6">FMN dependent NADH:quinone oxidoreductase</fullName>
        <ecNumber evidence="6">1.6.5.-</ecNumber>
    </recommendedName>
    <alternativeName>
        <fullName evidence="6">Azo-dye reductase</fullName>
    </alternativeName>
    <alternativeName>
        <fullName evidence="6">FMN-dependent NADH-azo compound oxidoreductase</fullName>
    </alternativeName>
    <alternativeName>
        <fullName evidence="6">FMN-dependent NADH-azoreductase</fullName>
        <ecNumber evidence="6">1.7.1.17</ecNumber>
    </alternativeName>
</protein>
<comment type="caution">
    <text evidence="8">The sequence shown here is derived from an EMBL/GenBank/DDBJ whole genome shotgun (WGS) entry which is preliminary data.</text>
</comment>
<sequence>MTILHIDSSISGEASVSRELSAAIVEALGNADVTYRDLAAEPLDHLTLPAFGEADSLDALAQFKAADTVVIGAPMYNFTIPTQLKAWIDRVLVAGETFRYREDGSVEGLMGGKRVIVAIARGGLYGEDSAQRSVEHAERYLTSVLGFIGIDDPVFVIAEGLKVSEETKAEAVAAAHARIAELAG</sequence>
<evidence type="ECO:0000259" key="7">
    <source>
        <dbReference type="Pfam" id="PF02525"/>
    </source>
</evidence>
<feature type="binding site" evidence="6">
    <location>
        <position position="9"/>
    </location>
    <ligand>
        <name>FMN</name>
        <dbReference type="ChEBI" id="CHEBI:58210"/>
    </ligand>
</feature>
<organism evidence="8 9">
    <name type="scientific">Blastomonas marina</name>
    <dbReference type="NCBI Taxonomy" id="1867408"/>
    <lineage>
        <taxon>Bacteria</taxon>
        <taxon>Pseudomonadati</taxon>
        <taxon>Pseudomonadota</taxon>
        <taxon>Alphaproteobacteria</taxon>
        <taxon>Sphingomonadales</taxon>
        <taxon>Sphingomonadaceae</taxon>
        <taxon>Blastomonas</taxon>
    </lineage>
</organism>
<keyword evidence="9" id="KW-1185">Reference proteome</keyword>
<name>A0ABQ1FDM8_9SPHN</name>
<dbReference type="PANTHER" id="PTHR43741:SF4">
    <property type="entry name" value="FMN-DEPENDENT NADH:QUINONE OXIDOREDUCTASE"/>
    <property type="match status" value="1"/>
</dbReference>
<keyword evidence="4 6" id="KW-0520">NAD</keyword>
<dbReference type="Proteomes" id="UP000603317">
    <property type="component" value="Unassembled WGS sequence"/>
</dbReference>
<keyword evidence="2 6" id="KW-0288">FMN</keyword>
<evidence type="ECO:0000313" key="8">
    <source>
        <dbReference type="EMBL" id="GGA06240.1"/>
    </source>
</evidence>
<reference evidence="9" key="1">
    <citation type="journal article" date="2019" name="Int. J. Syst. Evol. Microbiol.">
        <title>The Global Catalogue of Microorganisms (GCM) 10K type strain sequencing project: providing services to taxonomists for standard genome sequencing and annotation.</title>
        <authorList>
            <consortium name="The Broad Institute Genomics Platform"/>
            <consortium name="The Broad Institute Genome Sequencing Center for Infectious Disease"/>
            <person name="Wu L."/>
            <person name="Ma J."/>
        </authorList>
    </citation>
    <scope>NUCLEOTIDE SEQUENCE [LARGE SCALE GENOMIC DNA]</scope>
    <source>
        <strain evidence="9">CGMCC 1.15297</strain>
    </source>
</reference>
<dbReference type="EC" id="1.7.1.17" evidence="6"/>
<feature type="domain" description="Flavodoxin-like fold" evidence="7">
    <location>
        <begin position="1"/>
        <end position="181"/>
    </location>
</feature>
<dbReference type="EC" id="1.6.5.-" evidence="6"/>
<comment type="subunit">
    <text evidence="6">Homodimer.</text>
</comment>
<keyword evidence="3 6" id="KW-0560">Oxidoreductase</keyword>
<evidence type="ECO:0000313" key="9">
    <source>
        <dbReference type="Proteomes" id="UP000603317"/>
    </source>
</evidence>
<comment type="similarity">
    <text evidence="6">Belongs to the azoreductase type 1 family.</text>
</comment>
<dbReference type="InterPro" id="IPR029039">
    <property type="entry name" value="Flavoprotein-like_sf"/>
</dbReference>
<dbReference type="PANTHER" id="PTHR43741">
    <property type="entry name" value="FMN-DEPENDENT NADH-AZOREDUCTASE 1"/>
    <property type="match status" value="1"/>
</dbReference>
<proteinExistence type="inferred from homology"/>
<evidence type="ECO:0000256" key="3">
    <source>
        <dbReference type="ARBA" id="ARBA00023002"/>
    </source>
</evidence>
<accession>A0ABQ1FDM8</accession>
<dbReference type="InterPro" id="IPR003680">
    <property type="entry name" value="Flavodoxin_fold"/>
</dbReference>
<evidence type="ECO:0000256" key="2">
    <source>
        <dbReference type="ARBA" id="ARBA00022643"/>
    </source>
</evidence>
<dbReference type="HAMAP" id="MF_01216">
    <property type="entry name" value="Azoreductase_type1"/>
    <property type="match status" value="1"/>
</dbReference>
<gene>
    <name evidence="6 8" type="primary">azoR</name>
    <name evidence="8" type="ORF">GCM10010923_15090</name>
</gene>
<comment type="function">
    <text evidence="6">Quinone reductase that provides resistance to thiol-specific stress caused by electrophilic quinones.</text>
</comment>